<dbReference type="Pfam" id="PF14269">
    <property type="entry name" value="Arylsulfotran_2"/>
    <property type="match status" value="1"/>
</dbReference>
<evidence type="ECO:0000313" key="4">
    <source>
        <dbReference type="Proteomes" id="UP000799428"/>
    </source>
</evidence>
<dbReference type="OrthoDB" id="5427350at2759"/>
<keyword evidence="2" id="KW-0732">Signal</keyword>
<dbReference type="Proteomes" id="UP000799428">
    <property type="component" value="Unassembled WGS sequence"/>
</dbReference>
<keyword evidence="4" id="KW-1185">Reference proteome</keyword>
<feature type="chain" id="PRO_5026283977" description="Arylsulfotransferase" evidence="2">
    <location>
        <begin position="27"/>
        <end position="586"/>
    </location>
</feature>
<dbReference type="SUPFAM" id="SSF50998">
    <property type="entry name" value="Quinoprotein alcohol dehydrogenase-like"/>
    <property type="match status" value="1"/>
</dbReference>
<dbReference type="InterPro" id="IPR039535">
    <property type="entry name" value="ASST-like"/>
</dbReference>
<dbReference type="PANTHER" id="PTHR35340:SF5">
    <property type="entry name" value="ASST-DOMAIN-CONTAINING PROTEIN"/>
    <property type="match status" value="1"/>
</dbReference>
<proteinExistence type="predicted"/>
<evidence type="ECO:0008006" key="5">
    <source>
        <dbReference type="Google" id="ProtNLM"/>
    </source>
</evidence>
<dbReference type="EMBL" id="MU005767">
    <property type="protein sequence ID" value="KAF2711583.1"/>
    <property type="molecule type" value="Genomic_DNA"/>
</dbReference>
<sequence length="586" mass="65293">MLSNLFLLPNSILLCVLLQNVGHVRCDSPPYTDDPKFETGEYGAYPMQRFHSSKVVAPRPNLLSTHPSCDDGSLTMLNPRGNAVPEEARGPVILDSQGNAVWSVTGYDQTYNLQAQEYRGKQYLTFWSGNDAIGGHGNGQYIMLDSSYKEVARIKAANGLEADLHEFRLTDAGTALITVYDVQHADLTKLGGKSDGYIWDSVFQEIDIETGKLVFQWRASDHFDVTDSYRQRGNQGGRRGDPWDFFHINSVDKDPSGNYLISARYTSTVTYINGKTGKIIWVLGGRKNNFADLSDGRATDFRYQHDARWHNNYTTISIFNNGAQAPNNAENAQFSRAMKIDIDTSNSTAMTTKLDTQYINTLQISSSSQGNMQILPNGNTLVGYGYNAAFTEFASNGVALCETHFGATSRFHTGDVQSYRVMKFNWTGIPNTDPDIALVDGSLYVSWNGATEVRKWVLETGNKRVSRNDEEIKWLVASKTKKNGFETEIKIPNSGREFVRIVGVDGSGKSLGSTRVVQLRKSSPSTGISVDYAWEEAASSTALRFLGFCVAMLCFGITFSWVVDLIRQWRSIGRYEHYSKVPMEDV</sequence>
<dbReference type="AlphaFoldDB" id="A0A6G1KG22"/>
<name>A0A6G1KG22_9PLEO</name>
<evidence type="ECO:0000256" key="1">
    <source>
        <dbReference type="SAM" id="Phobius"/>
    </source>
</evidence>
<evidence type="ECO:0000313" key="3">
    <source>
        <dbReference type="EMBL" id="KAF2711583.1"/>
    </source>
</evidence>
<dbReference type="PANTHER" id="PTHR35340">
    <property type="entry name" value="PQQ ENZYME REPEAT PROTEIN-RELATED"/>
    <property type="match status" value="1"/>
</dbReference>
<organism evidence="3 4">
    <name type="scientific">Pleomassaria siparia CBS 279.74</name>
    <dbReference type="NCBI Taxonomy" id="1314801"/>
    <lineage>
        <taxon>Eukaryota</taxon>
        <taxon>Fungi</taxon>
        <taxon>Dikarya</taxon>
        <taxon>Ascomycota</taxon>
        <taxon>Pezizomycotina</taxon>
        <taxon>Dothideomycetes</taxon>
        <taxon>Pleosporomycetidae</taxon>
        <taxon>Pleosporales</taxon>
        <taxon>Pleomassariaceae</taxon>
        <taxon>Pleomassaria</taxon>
    </lineage>
</organism>
<dbReference type="InterPro" id="IPR053143">
    <property type="entry name" value="Arylsulfate_ST"/>
</dbReference>
<keyword evidence="1" id="KW-1133">Transmembrane helix</keyword>
<evidence type="ECO:0000256" key="2">
    <source>
        <dbReference type="SAM" id="SignalP"/>
    </source>
</evidence>
<keyword evidence="1" id="KW-0472">Membrane</keyword>
<feature type="transmembrane region" description="Helical" evidence="1">
    <location>
        <begin position="545"/>
        <end position="566"/>
    </location>
</feature>
<dbReference type="InterPro" id="IPR011047">
    <property type="entry name" value="Quinoprotein_ADH-like_sf"/>
</dbReference>
<protein>
    <recommendedName>
        <fullName evidence="5">Arylsulfotransferase</fullName>
    </recommendedName>
</protein>
<keyword evidence="1" id="KW-0812">Transmembrane</keyword>
<reference evidence="3" key="1">
    <citation type="journal article" date="2020" name="Stud. Mycol.">
        <title>101 Dothideomycetes genomes: a test case for predicting lifestyles and emergence of pathogens.</title>
        <authorList>
            <person name="Haridas S."/>
            <person name="Albert R."/>
            <person name="Binder M."/>
            <person name="Bloem J."/>
            <person name="Labutti K."/>
            <person name="Salamov A."/>
            <person name="Andreopoulos B."/>
            <person name="Baker S."/>
            <person name="Barry K."/>
            <person name="Bills G."/>
            <person name="Bluhm B."/>
            <person name="Cannon C."/>
            <person name="Castanera R."/>
            <person name="Culley D."/>
            <person name="Daum C."/>
            <person name="Ezra D."/>
            <person name="Gonzalez J."/>
            <person name="Henrissat B."/>
            <person name="Kuo A."/>
            <person name="Liang C."/>
            <person name="Lipzen A."/>
            <person name="Lutzoni F."/>
            <person name="Magnuson J."/>
            <person name="Mondo S."/>
            <person name="Nolan M."/>
            <person name="Ohm R."/>
            <person name="Pangilinan J."/>
            <person name="Park H.-J."/>
            <person name="Ramirez L."/>
            <person name="Alfaro M."/>
            <person name="Sun H."/>
            <person name="Tritt A."/>
            <person name="Yoshinaga Y."/>
            <person name="Zwiers L.-H."/>
            <person name="Turgeon B."/>
            <person name="Goodwin S."/>
            <person name="Spatafora J."/>
            <person name="Crous P."/>
            <person name="Grigoriev I."/>
        </authorList>
    </citation>
    <scope>NUCLEOTIDE SEQUENCE</scope>
    <source>
        <strain evidence="3">CBS 279.74</strain>
    </source>
</reference>
<feature type="signal peptide" evidence="2">
    <location>
        <begin position="1"/>
        <end position="26"/>
    </location>
</feature>
<accession>A0A6G1KG22</accession>
<gene>
    <name evidence="3" type="ORF">K504DRAFT_500243</name>
</gene>